<dbReference type="AlphaFoldDB" id="A0A4R6UF96"/>
<sequence>MSQGQAQLPDMSMNPAELYREEVFTDRQVGTLRRMTPVDGQGNVDSSRPVLYSGQTQLMTPAGALPLMFDIEASSLEEAARKFGEEAEKTLKQTMEELQEMRRQAASSIVIPGQEPSGGFGGMGGGLGGGGGRIKL</sequence>
<dbReference type="Proteomes" id="UP000295375">
    <property type="component" value="Unassembled WGS sequence"/>
</dbReference>
<evidence type="ECO:0000256" key="1">
    <source>
        <dbReference type="SAM" id="MobiDB-lite"/>
    </source>
</evidence>
<reference evidence="2 3" key="1">
    <citation type="submission" date="2019-03" db="EMBL/GenBank/DDBJ databases">
        <title>Genomic Encyclopedia of Type Strains, Phase IV (KMG-IV): sequencing the most valuable type-strain genomes for metagenomic binning, comparative biology and taxonomic classification.</title>
        <authorList>
            <person name="Goeker M."/>
        </authorList>
    </citation>
    <scope>NUCLEOTIDE SEQUENCE [LARGE SCALE GENOMIC DNA]</scope>
    <source>
        <strain evidence="2 3">DSM 103792</strain>
    </source>
</reference>
<name>A0A4R6UF96_9GAMM</name>
<gene>
    <name evidence="2" type="ORF">EV696_1208</name>
</gene>
<evidence type="ECO:0000313" key="2">
    <source>
        <dbReference type="EMBL" id="TDQ45431.1"/>
    </source>
</evidence>
<proteinExistence type="predicted"/>
<comment type="caution">
    <text evidence="2">The sequence shown here is derived from an EMBL/GenBank/DDBJ whole genome shotgun (WGS) entry which is preliminary data.</text>
</comment>
<feature type="region of interest" description="Disordered" evidence="1">
    <location>
        <begin position="100"/>
        <end position="136"/>
    </location>
</feature>
<protein>
    <recommendedName>
        <fullName evidence="4">Cytoplasmic protein</fullName>
    </recommendedName>
</protein>
<feature type="compositionally biased region" description="Gly residues" evidence="1">
    <location>
        <begin position="116"/>
        <end position="136"/>
    </location>
</feature>
<accession>A0A4R6UF96</accession>
<dbReference type="RefSeq" id="WP_162848212.1">
    <property type="nucleotide sequence ID" value="NZ_CP037953.1"/>
</dbReference>
<organism evidence="2 3">
    <name type="scientific">Permianibacter aggregans</name>
    <dbReference type="NCBI Taxonomy" id="1510150"/>
    <lineage>
        <taxon>Bacteria</taxon>
        <taxon>Pseudomonadati</taxon>
        <taxon>Pseudomonadota</taxon>
        <taxon>Gammaproteobacteria</taxon>
        <taxon>Pseudomonadales</taxon>
        <taxon>Pseudomonadaceae</taxon>
        <taxon>Permianibacter</taxon>
    </lineage>
</organism>
<evidence type="ECO:0000313" key="3">
    <source>
        <dbReference type="Proteomes" id="UP000295375"/>
    </source>
</evidence>
<keyword evidence="3" id="KW-1185">Reference proteome</keyword>
<dbReference type="EMBL" id="SNYM01000020">
    <property type="protein sequence ID" value="TDQ45431.1"/>
    <property type="molecule type" value="Genomic_DNA"/>
</dbReference>
<evidence type="ECO:0008006" key="4">
    <source>
        <dbReference type="Google" id="ProtNLM"/>
    </source>
</evidence>